<dbReference type="GO" id="GO:0004022">
    <property type="term" value="F:alcohol dehydrogenase (NAD+) activity"/>
    <property type="evidence" value="ECO:0007669"/>
    <property type="project" value="UniProtKB-UniRule"/>
</dbReference>
<comment type="similarity">
    <text evidence="2">Belongs to the iron-containing alcohol dehydrogenase family.</text>
</comment>
<evidence type="ECO:0000256" key="3">
    <source>
        <dbReference type="ARBA" id="ARBA00023002"/>
    </source>
</evidence>
<evidence type="ECO:0000313" key="14">
    <source>
        <dbReference type="Proteomes" id="UP001056756"/>
    </source>
</evidence>
<protein>
    <recommendedName>
        <fullName evidence="9">Aldehyde-alcohol dehydrogenase</fullName>
    </recommendedName>
</protein>
<dbReference type="GO" id="GO:0006066">
    <property type="term" value="P:alcohol metabolic process"/>
    <property type="evidence" value="ECO:0007669"/>
    <property type="project" value="InterPro"/>
</dbReference>
<dbReference type="Gene3D" id="3.40.50.1970">
    <property type="match status" value="1"/>
</dbReference>
<dbReference type="FunFam" id="1.20.1090.10:FF:000001">
    <property type="entry name" value="Aldehyde-alcohol dehydrogenase"/>
    <property type="match status" value="1"/>
</dbReference>
<dbReference type="Proteomes" id="UP001056756">
    <property type="component" value="Chromosome"/>
</dbReference>
<comment type="cofactor">
    <cofactor evidence="1">
        <name>Fe(2+)</name>
        <dbReference type="ChEBI" id="CHEBI:29033"/>
    </cofactor>
</comment>
<dbReference type="PANTHER" id="PTHR11496">
    <property type="entry name" value="ALCOHOL DEHYDROGENASE"/>
    <property type="match status" value="1"/>
</dbReference>
<evidence type="ECO:0000256" key="6">
    <source>
        <dbReference type="ARBA" id="ARBA00023268"/>
    </source>
</evidence>
<dbReference type="InterPro" id="IPR016161">
    <property type="entry name" value="Ald_DH/histidinol_DH"/>
</dbReference>
<dbReference type="PANTHER" id="PTHR11496:SF83">
    <property type="entry name" value="HYDROXYACID-OXOACID TRANSHYDROGENASE, MITOCHONDRIAL"/>
    <property type="match status" value="1"/>
</dbReference>
<comment type="similarity">
    <text evidence="7 9">In the N-terminal section; belongs to the aldehyde dehydrogenase family.</text>
</comment>
<dbReference type="InterPro" id="IPR012079">
    <property type="entry name" value="Bifunc_Ald-ADH"/>
</dbReference>
<dbReference type="FunFam" id="3.40.50.1970:FF:000003">
    <property type="entry name" value="Alcohol dehydrogenase, iron-containing"/>
    <property type="match status" value="1"/>
</dbReference>
<feature type="domain" description="Fe-containing alcohol dehydrogenase-like C-terminal" evidence="12">
    <location>
        <begin position="651"/>
        <end position="859"/>
    </location>
</feature>
<evidence type="ECO:0000256" key="7">
    <source>
        <dbReference type="ARBA" id="ARBA00035641"/>
    </source>
</evidence>
<dbReference type="InterPro" id="IPR001670">
    <property type="entry name" value="ADH_Fe/GldA"/>
</dbReference>
<dbReference type="SUPFAM" id="SSF53720">
    <property type="entry name" value="ALDH-like"/>
    <property type="match status" value="1"/>
</dbReference>
<keyword evidence="6" id="KW-0511">Multifunctional enzyme</keyword>
<dbReference type="SUPFAM" id="SSF56796">
    <property type="entry name" value="Dehydroquinate synthase-like"/>
    <property type="match status" value="1"/>
</dbReference>
<evidence type="ECO:0000313" key="13">
    <source>
        <dbReference type="EMBL" id="URN94804.1"/>
    </source>
</evidence>
<dbReference type="Gene3D" id="3.40.309.10">
    <property type="entry name" value="Aldehyde Dehydrogenase, Chain A, domain 2"/>
    <property type="match status" value="1"/>
</dbReference>
<dbReference type="GO" id="GO:0046872">
    <property type="term" value="F:metal ion binding"/>
    <property type="evidence" value="ECO:0007669"/>
    <property type="project" value="InterPro"/>
</dbReference>
<evidence type="ECO:0000256" key="2">
    <source>
        <dbReference type="ARBA" id="ARBA00007358"/>
    </source>
</evidence>
<evidence type="ECO:0000256" key="9">
    <source>
        <dbReference type="PIRNR" id="PIRNR000111"/>
    </source>
</evidence>
<gene>
    <name evidence="13" type="primary">adhE</name>
    <name evidence="13" type="synonym">adhC</name>
    <name evidence="13" type="ORF">NAG76_00650</name>
</gene>
<evidence type="ECO:0000259" key="10">
    <source>
        <dbReference type="Pfam" id="PF00171"/>
    </source>
</evidence>
<dbReference type="Gene3D" id="1.20.1090.10">
    <property type="entry name" value="Dehydroquinate synthase-like - alpha domain"/>
    <property type="match status" value="1"/>
</dbReference>
<dbReference type="InterPro" id="IPR039697">
    <property type="entry name" value="Alcohol_dehydrogenase_Fe"/>
</dbReference>
<organism evidence="13 14">
    <name type="scientific">Candidatus Pristimantibacillus lignocellulolyticus</name>
    <dbReference type="NCBI Taxonomy" id="2994561"/>
    <lineage>
        <taxon>Bacteria</taxon>
        <taxon>Bacillati</taxon>
        <taxon>Bacillota</taxon>
        <taxon>Bacilli</taxon>
        <taxon>Bacillales</taxon>
        <taxon>Paenibacillaceae</taxon>
        <taxon>Candidatus Pristimantibacillus</taxon>
    </lineage>
</organism>
<dbReference type="GO" id="GO:0015976">
    <property type="term" value="P:carbon utilization"/>
    <property type="evidence" value="ECO:0007669"/>
    <property type="project" value="InterPro"/>
</dbReference>
<feature type="domain" description="Alcohol dehydrogenase iron-type/glycerol dehydrogenase GldA" evidence="11">
    <location>
        <begin position="459"/>
        <end position="637"/>
    </location>
</feature>
<accession>A0A9J6ZFH7</accession>
<keyword evidence="4" id="KW-0408">Iron</keyword>
<dbReference type="CDD" id="cd08178">
    <property type="entry name" value="AAD_C"/>
    <property type="match status" value="1"/>
</dbReference>
<dbReference type="Gene3D" id="3.40.605.10">
    <property type="entry name" value="Aldehyde Dehydrogenase, Chain A, domain 1"/>
    <property type="match status" value="1"/>
</dbReference>
<evidence type="ECO:0000256" key="5">
    <source>
        <dbReference type="ARBA" id="ARBA00023027"/>
    </source>
</evidence>
<dbReference type="EMBL" id="CP097899">
    <property type="protein sequence ID" value="URN94804.1"/>
    <property type="molecule type" value="Genomic_DNA"/>
</dbReference>
<evidence type="ECO:0000256" key="1">
    <source>
        <dbReference type="ARBA" id="ARBA00001954"/>
    </source>
</evidence>
<dbReference type="InterPro" id="IPR034789">
    <property type="entry name" value="AAD_C"/>
</dbReference>
<keyword evidence="5" id="KW-0520">NAD</keyword>
<dbReference type="Pfam" id="PF25137">
    <property type="entry name" value="ADH_Fe_C"/>
    <property type="match status" value="1"/>
</dbReference>
<evidence type="ECO:0000256" key="8">
    <source>
        <dbReference type="ARBA" id="ARBA00035645"/>
    </source>
</evidence>
<evidence type="ECO:0000256" key="4">
    <source>
        <dbReference type="ARBA" id="ARBA00023004"/>
    </source>
</evidence>
<dbReference type="InterPro" id="IPR016162">
    <property type="entry name" value="Ald_DH_N"/>
</dbReference>
<dbReference type="Pfam" id="PF00171">
    <property type="entry name" value="Aldedh"/>
    <property type="match status" value="1"/>
</dbReference>
<dbReference type="NCBIfam" id="NF010378">
    <property type="entry name" value="PRK13805.1"/>
    <property type="match status" value="1"/>
</dbReference>
<evidence type="ECO:0000259" key="12">
    <source>
        <dbReference type="Pfam" id="PF25137"/>
    </source>
</evidence>
<dbReference type="AlphaFoldDB" id="A0A9J6ZFH7"/>
<comment type="similarity">
    <text evidence="8 9">In the C-terminal section; belongs to the iron-containing alcohol dehydrogenase family.</text>
</comment>
<dbReference type="Pfam" id="PF00465">
    <property type="entry name" value="Fe-ADH"/>
    <property type="match status" value="1"/>
</dbReference>
<name>A0A9J6ZFH7_9BACL</name>
<evidence type="ECO:0000259" key="11">
    <source>
        <dbReference type="Pfam" id="PF00465"/>
    </source>
</evidence>
<dbReference type="PIRSF" id="PIRSF000111">
    <property type="entry name" value="ALDH_ADH"/>
    <property type="match status" value="1"/>
</dbReference>
<proteinExistence type="inferred from homology"/>
<feature type="domain" description="Aldehyde dehydrogenase" evidence="10">
    <location>
        <begin position="17"/>
        <end position="276"/>
    </location>
</feature>
<dbReference type="InterPro" id="IPR016163">
    <property type="entry name" value="Ald_DH_C"/>
</dbReference>
<keyword evidence="3 9" id="KW-0560">Oxidoreductase</keyword>
<reference evidence="13" key="1">
    <citation type="submission" date="2022-05" db="EMBL/GenBank/DDBJ databases">
        <title>Novel bacterial taxa in a minimal lignocellulolytic consortium and its capacity to transform plastics disclosed by genome-resolved metagenomics.</title>
        <authorList>
            <person name="Rodriguez C.A.D."/>
            <person name="Diaz-Garcia L."/>
            <person name="Herrera K."/>
            <person name="Tarazona N.A."/>
            <person name="Sproer C."/>
            <person name="Overmann J."/>
            <person name="Jimenez D.J."/>
        </authorList>
    </citation>
    <scope>NUCLEOTIDE SEQUENCE</scope>
    <source>
        <strain evidence="13">MAG5</strain>
    </source>
</reference>
<dbReference type="GO" id="GO:0008774">
    <property type="term" value="F:acetaldehyde dehydrogenase (acetylating) activity"/>
    <property type="evidence" value="ECO:0007669"/>
    <property type="project" value="UniProtKB-UniRule"/>
</dbReference>
<dbReference type="InterPro" id="IPR056798">
    <property type="entry name" value="ADH_Fe_C"/>
</dbReference>
<dbReference type="InterPro" id="IPR015590">
    <property type="entry name" value="Aldehyde_DH_dom"/>
</dbReference>
<sequence length="864" mass="96851">MAVRESKLQHFNKDDLHIQLCIERAGIAAQQFSTMGQEHIDEIVQRMALAGINRHMELAKLELDETNRGVFEDKIMKNMNATESIYHQLKYMKTVGEIENNQYEQYKVIAEPIGTIVSLITEVSPVATTLFQCLVAVKTRNPIIFVFQKEVTHCGIEAVQSVRDAAILTGAPAFCIQWVDQSTHAATLELMSHEDVALVISNGDDLLLKTAKQLGKSTLSVSYGNVPCYIERSADLKQAITDLILSKNFDNSMMFTSEQALLVDQHIYNQVVRMMKVLGCHFIDLDESTKLMNHIYSEQGNLNNNYIGKSAIEIAHAAELDIPEDTKLIIVPQQFVGASFPFSGVKACPILALYIVEDADMAITLSQQLIALAHGKHSAIIHSHNEQIIQKFSQRLSSNRVIVNAPSIQAAMSNQDREQLPFASFGYQSSTNHQRMNSELLHLKHVSNRNVDMQWFKIPPKLYFSAGATQYLTKMPDIHRIIIITDQRMEELGYVDKVQYFLRKRSDPVQIEIFTEVEHEPTIDIVMQGTDRMNAFQPDCIIALGGGSAIDAAKAMWLFYESPETNFDTIKMKFMNIRNRVYKYPHLGKRAKLVAIPTTSGTGSEVTSFATITDVSKGHSKYPLADYELTPDVAIIDSEYTASLSPKVIGDTGMDVLTHAIEAYVSIMANDFSDGLAIKAIQLVIENLEKSHAIADPVAREKMHNASTIAGMAFSNAFLGICHSLSHKFSAEFQLPHGRVNAILLPHIIRYNASRPTKFQNFSNYKHFQADVRYAEIARLAGLPAHSTTEGVNSLILCVRQLNRSLGIPESFEQCGISAVSFDSKVEYLAERAFEDQYTNYNPRLPLVSELSQLYRQAFYGEFL</sequence>
<dbReference type="KEGG" id="plig:NAG76_00650"/>